<protein>
    <submittedName>
        <fullName evidence="5">Filamentation induced by cAMP protein Fic</fullName>
    </submittedName>
</protein>
<feature type="binding site" evidence="2">
    <location>
        <position position="229"/>
    </location>
    <ligand>
        <name>ATP</name>
        <dbReference type="ChEBI" id="CHEBI:30616"/>
    </ligand>
</feature>
<feature type="binding site" evidence="2">
    <location>
        <begin position="221"/>
        <end position="222"/>
    </location>
    <ligand>
        <name>ATP</name>
        <dbReference type="ChEBI" id="CHEBI:30616"/>
    </ligand>
</feature>
<evidence type="ECO:0000256" key="1">
    <source>
        <dbReference type="PIRSR" id="PIRSR640198-1"/>
    </source>
</evidence>
<feature type="active site" evidence="1">
    <location>
        <position position="180"/>
    </location>
</feature>
<dbReference type="RefSeq" id="WP_007191183.1">
    <property type="nucleotide sequence ID" value="NZ_AFWV01000001.1"/>
</dbReference>
<evidence type="ECO:0000256" key="2">
    <source>
        <dbReference type="PIRSR" id="PIRSR640198-2"/>
    </source>
</evidence>
<dbReference type="Proteomes" id="UP000005459">
    <property type="component" value="Unassembled WGS sequence"/>
</dbReference>
<feature type="binding site" evidence="2">
    <location>
        <begin position="184"/>
        <end position="191"/>
    </location>
    <ligand>
        <name>ATP</name>
        <dbReference type="ChEBI" id="CHEBI:30616"/>
    </ligand>
</feature>
<dbReference type="PANTHER" id="PTHR13504:SF38">
    <property type="entry name" value="FIDO DOMAIN-CONTAINING PROTEIN"/>
    <property type="match status" value="1"/>
</dbReference>
<dbReference type="PROSITE" id="PS51459">
    <property type="entry name" value="FIDO"/>
    <property type="match status" value="1"/>
</dbReference>
<dbReference type="EMBL" id="AFWV01000001">
    <property type="protein sequence ID" value="EGV20527.1"/>
    <property type="molecule type" value="Genomic_DNA"/>
</dbReference>
<dbReference type="InterPro" id="IPR036597">
    <property type="entry name" value="Fido-like_dom_sf"/>
</dbReference>
<evidence type="ECO:0000256" key="3">
    <source>
        <dbReference type="PIRSR" id="PIRSR640198-3"/>
    </source>
</evidence>
<dbReference type="AlphaFoldDB" id="F9U5V4"/>
<organism evidence="5 6">
    <name type="scientific">Thiocapsa marina 5811</name>
    <dbReference type="NCBI Taxonomy" id="768671"/>
    <lineage>
        <taxon>Bacteria</taxon>
        <taxon>Pseudomonadati</taxon>
        <taxon>Pseudomonadota</taxon>
        <taxon>Gammaproteobacteria</taxon>
        <taxon>Chromatiales</taxon>
        <taxon>Chromatiaceae</taxon>
        <taxon>Thiocapsa</taxon>
    </lineage>
</organism>
<dbReference type="OrthoDB" id="9807853at2"/>
<dbReference type="GO" id="GO:0005524">
    <property type="term" value="F:ATP binding"/>
    <property type="evidence" value="ECO:0007669"/>
    <property type="project" value="UniProtKB-KW"/>
</dbReference>
<dbReference type="PATRIC" id="fig|768671.3.peg.344"/>
<keyword evidence="2" id="KW-0547">Nucleotide-binding</keyword>
<keyword evidence="6" id="KW-1185">Reference proteome</keyword>
<evidence type="ECO:0000313" key="5">
    <source>
        <dbReference type="EMBL" id="EGV20527.1"/>
    </source>
</evidence>
<dbReference type="InterPro" id="IPR049514">
    <property type="entry name" value="Fic-like_C"/>
</dbReference>
<feature type="site" description="Important for autoinhibition of adenylyltransferase activity" evidence="3">
    <location>
        <position position="57"/>
    </location>
</feature>
<sequence>MTKTYSPPFVITPGIVADVAEIAEHLGRSAVAAESAGALRLRRVNRIRTIHGSLAIEGNTLSEQQITAILEGKPVIAPPSEIQEVRNALLAYEHFPAWNPASEEDLLAAHALLMTGLVERPGAYRHGGVGVMSGDHVVHMAPPADRVAILMGDLFAWLGRAEVHPLIASCVFHYEFEFIHPFEDGNGRLGRLWQTLILSRWNPLLADLPVESIIHAHQQDYYRALAESNAEGASTLFVEFMLGVIREALMSSTEQATEQGTEQAGEQVLNLLARMGEGDYSAKALMALTGLSHRPTFLYDYLHPALAGGWLELTRPETPKSPKQGYRLTPSGRQLVLALRQHDGGDLRVRPDE</sequence>
<gene>
    <name evidence="5" type="ORF">ThimaDRAFT_0305</name>
</gene>
<accession>F9U5V4</accession>
<reference evidence="5 6" key="1">
    <citation type="submission" date="2011-06" db="EMBL/GenBank/DDBJ databases">
        <title>The draft genome of Thiocapsa marina 5811.</title>
        <authorList>
            <consortium name="US DOE Joint Genome Institute (JGI-PGF)"/>
            <person name="Lucas S."/>
            <person name="Han J."/>
            <person name="Cheng J.-F."/>
            <person name="Goodwin L."/>
            <person name="Pitluck S."/>
            <person name="Peters L."/>
            <person name="Land M.L."/>
            <person name="Hauser L."/>
            <person name="Vogl K."/>
            <person name="Liu Z."/>
            <person name="Imhoff J."/>
            <person name="Thiel V."/>
            <person name="Frigaard N.-U."/>
            <person name="Bryant D."/>
            <person name="Woyke T.J."/>
        </authorList>
    </citation>
    <scope>NUCLEOTIDE SEQUENCE [LARGE SCALE GENOMIC DNA]</scope>
    <source>
        <strain evidence="5 6">5811</strain>
    </source>
</reference>
<dbReference type="STRING" id="768671.ThimaDRAFT_0305"/>
<evidence type="ECO:0000313" key="6">
    <source>
        <dbReference type="Proteomes" id="UP000005459"/>
    </source>
</evidence>
<dbReference type="SUPFAM" id="SSF140931">
    <property type="entry name" value="Fic-like"/>
    <property type="match status" value="1"/>
</dbReference>
<dbReference type="eggNOG" id="COG3177">
    <property type="taxonomic scope" value="Bacteria"/>
</dbReference>
<evidence type="ECO:0000259" key="4">
    <source>
        <dbReference type="PROSITE" id="PS51459"/>
    </source>
</evidence>
<proteinExistence type="predicted"/>
<dbReference type="Pfam" id="PF21247">
    <property type="entry name" value="Fic-like_C"/>
    <property type="match status" value="1"/>
</dbReference>
<keyword evidence="2" id="KW-0067">ATP-binding</keyword>
<dbReference type="Gene3D" id="1.10.3290.10">
    <property type="entry name" value="Fido-like domain"/>
    <property type="match status" value="1"/>
</dbReference>
<dbReference type="InterPro" id="IPR003812">
    <property type="entry name" value="Fido"/>
</dbReference>
<dbReference type="PANTHER" id="PTHR13504">
    <property type="entry name" value="FIDO DOMAIN-CONTAINING PROTEIN DDB_G0283145"/>
    <property type="match status" value="1"/>
</dbReference>
<feature type="domain" description="Fido" evidence="4">
    <location>
        <begin position="101"/>
        <end position="243"/>
    </location>
</feature>
<dbReference type="InterPro" id="IPR040198">
    <property type="entry name" value="Fido_containing"/>
</dbReference>
<name>F9U5V4_9GAMM</name>
<dbReference type="Pfam" id="PF02661">
    <property type="entry name" value="Fic"/>
    <property type="match status" value="1"/>
</dbReference>